<dbReference type="Proteomes" id="UP001500552">
    <property type="component" value="Unassembled WGS sequence"/>
</dbReference>
<keyword evidence="2" id="KW-1185">Reference proteome</keyword>
<protein>
    <submittedName>
        <fullName evidence="1">Uncharacterized protein</fullName>
    </submittedName>
</protein>
<name>A0ABP8LJP8_9BACT</name>
<organism evidence="1 2">
    <name type="scientific">Pontibacter saemangeumensis</name>
    <dbReference type="NCBI Taxonomy" id="1084525"/>
    <lineage>
        <taxon>Bacteria</taxon>
        <taxon>Pseudomonadati</taxon>
        <taxon>Bacteroidota</taxon>
        <taxon>Cytophagia</taxon>
        <taxon>Cytophagales</taxon>
        <taxon>Hymenobacteraceae</taxon>
        <taxon>Pontibacter</taxon>
    </lineage>
</organism>
<accession>A0ABP8LJP8</accession>
<dbReference type="RefSeq" id="WP_345158065.1">
    <property type="nucleotide sequence ID" value="NZ_BAABHC010000005.1"/>
</dbReference>
<evidence type="ECO:0000313" key="2">
    <source>
        <dbReference type="Proteomes" id="UP001500552"/>
    </source>
</evidence>
<evidence type="ECO:0000313" key="1">
    <source>
        <dbReference type="EMBL" id="GAA4429684.1"/>
    </source>
</evidence>
<gene>
    <name evidence="1" type="ORF">GCM10023188_15390</name>
</gene>
<dbReference type="EMBL" id="BAABHC010000005">
    <property type="protein sequence ID" value="GAA4429684.1"/>
    <property type="molecule type" value="Genomic_DNA"/>
</dbReference>
<comment type="caution">
    <text evidence="1">The sequence shown here is derived from an EMBL/GenBank/DDBJ whole genome shotgun (WGS) entry which is preliminary data.</text>
</comment>
<proteinExistence type="predicted"/>
<reference evidence="2" key="1">
    <citation type="journal article" date="2019" name="Int. J. Syst. Evol. Microbiol.">
        <title>The Global Catalogue of Microorganisms (GCM) 10K type strain sequencing project: providing services to taxonomists for standard genome sequencing and annotation.</title>
        <authorList>
            <consortium name="The Broad Institute Genomics Platform"/>
            <consortium name="The Broad Institute Genome Sequencing Center for Infectious Disease"/>
            <person name="Wu L."/>
            <person name="Ma J."/>
        </authorList>
    </citation>
    <scope>NUCLEOTIDE SEQUENCE [LARGE SCALE GENOMIC DNA]</scope>
    <source>
        <strain evidence="2">JCM 17926</strain>
    </source>
</reference>
<sequence length="143" mass="16137">MMIDVLLNFEPPFIKVQETVRLLLTPINQEVSNVTLALEEMHTKDVHLIVVSDNLSFFAHEHPQKAGKDYAVDFSFPFGGKFFLYCDVKPLNGSPVVIRRTVDVASDIQEAQRYHQDVLNATVDNVAVQLDVQDLNAIQVTIK</sequence>